<sequence length="112" mass="12410">MHDTLALVSEGAQLYSHQVSILLWKNSSSTATATDMGPPKAWFKLMNWKLTVKATKMIEDVNQAREQDAQQDLVSVLKDCDVIVPDGVPSVQKLFAENIQLFVFAPAMGLTF</sequence>
<evidence type="ECO:0000313" key="2">
    <source>
        <dbReference type="Proteomes" id="UP000789739"/>
    </source>
</evidence>
<proteinExistence type="predicted"/>
<keyword evidence="2" id="KW-1185">Reference proteome</keyword>
<reference evidence="1" key="1">
    <citation type="submission" date="2021-06" db="EMBL/GenBank/DDBJ databases">
        <authorList>
            <person name="Kallberg Y."/>
            <person name="Tangrot J."/>
            <person name="Rosling A."/>
        </authorList>
    </citation>
    <scope>NUCLEOTIDE SEQUENCE</scope>
    <source>
        <strain evidence="1">BR232B</strain>
    </source>
</reference>
<protein>
    <submittedName>
        <fullName evidence="1">9688_t:CDS:1</fullName>
    </submittedName>
</protein>
<dbReference type="OrthoDB" id="10527510at2759"/>
<dbReference type="EMBL" id="CAJVPI010000996">
    <property type="protein sequence ID" value="CAG8587682.1"/>
    <property type="molecule type" value="Genomic_DNA"/>
</dbReference>
<dbReference type="Proteomes" id="UP000789739">
    <property type="component" value="Unassembled WGS sequence"/>
</dbReference>
<organism evidence="1 2">
    <name type="scientific">Paraglomus brasilianum</name>
    <dbReference type="NCBI Taxonomy" id="144538"/>
    <lineage>
        <taxon>Eukaryota</taxon>
        <taxon>Fungi</taxon>
        <taxon>Fungi incertae sedis</taxon>
        <taxon>Mucoromycota</taxon>
        <taxon>Glomeromycotina</taxon>
        <taxon>Glomeromycetes</taxon>
        <taxon>Paraglomerales</taxon>
        <taxon>Paraglomeraceae</taxon>
        <taxon>Paraglomus</taxon>
    </lineage>
</organism>
<gene>
    <name evidence="1" type="ORF">PBRASI_LOCUS6954</name>
</gene>
<accession>A0A9N9C3N7</accession>
<dbReference type="AlphaFoldDB" id="A0A9N9C3N7"/>
<comment type="caution">
    <text evidence="1">The sequence shown here is derived from an EMBL/GenBank/DDBJ whole genome shotgun (WGS) entry which is preliminary data.</text>
</comment>
<name>A0A9N9C3N7_9GLOM</name>
<evidence type="ECO:0000313" key="1">
    <source>
        <dbReference type="EMBL" id="CAG8587682.1"/>
    </source>
</evidence>